<dbReference type="Pfam" id="PF14085">
    <property type="entry name" value="DUF4265"/>
    <property type="match status" value="1"/>
</dbReference>
<comment type="caution">
    <text evidence="1">The sequence shown here is derived from an EMBL/GenBank/DDBJ whole genome shotgun (WGS) entry which is preliminary data.</text>
</comment>
<keyword evidence="2" id="KW-1185">Reference proteome</keyword>
<proteinExistence type="predicted"/>
<dbReference type="EMBL" id="RCZH01000031">
    <property type="protein sequence ID" value="TPG31113.1"/>
    <property type="molecule type" value="Genomic_DNA"/>
</dbReference>
<reference evidence="1 2" key="1">
    <citation type="journal article" date="2019" name="Environ. Microbiol.">
        <title>Species interactions and distinct microbial communities in high Arctic permafrost affected cryosols are associated with the CH4 and CO2 gas fluxes.</title>
        <authorList>
            <person name="Altshuler I."/>
            <person name="Hamel J."/>
            <person name="Turney S."/>
            <person name="Magnuson E."/>
            <person name="Levesque R."/>
            <person name="Greer C."/>
            <person name="Whyte L.G."/>
        </authorList>
    </citation>
    <scope>NUCLEOTIDE SEQUENCE [LARGE SCALE GENOMIC DNA]</scope>
    <source>
        <strain evidence="1 2">42</strain>
    </source>
</reference>
<accession>A0A502E0I8</accession>
<dbReference type="OrthoDB" id="1030945at2"/>
<organism evidence="1 2">
    <name type="scientific">Flavobacterium pectinovorum</name>
    <dbReference type="NCBI Taxonomy" id="29533"/>
    <lineage>
        <taxon>Bacteria</taxon>
        <taxon>Pseudomonadati</taxon>
        <taxon>Bacteroidota</taxon>
        <taxon>Flavobacteriia</taxon>
        <taxon>Flavobacteriales</taxon>
        <taxon>Flavobacteriaceae</taxon>
        <taxon>Flavobacterium</taxon>
    </lineage>
</organism>
<dbReference type="Proteomes" id="UP000319700">
    <property type="component" value="Unassembled WGS sequence"/>
</dbReference>
<sequence>MKEEINDKVMFDYYDLEGNLDVESVWAAKEGNGYRIKNIPFFAPNIAYDDIISVEDDNGELFFDDIVEESGNSTLQIIIYNENDIEETIKKIESFDCGWEGSNLKGYISVNVPKEISYLPVKSFLSKELENKKLDYKEACMAHKI</sequence>
<dbReference type="InterPro" id="IPR025361">
    <property type="entry name" value="DUF4265"/>
</dbReference>
<protein>
    <submittedName>
        <fullName evidence="1">DUF4265 domain-containing protein</fullName>
    </submittedName>
</protein>
<evidence type="ECO:0000313" key="1">
    <source>
        <dbReference type="EMBL" id="TPG31113.1"/>
    </source>
</evidence>
<evidence type="ECO:0000313" key="2">
    <source>
        <dbReference type="Proteomes" id="UP000319700"/>
    </source>
</evidence>
<dbReference type="RefSeq" id="WP_140512042.1">
    <property type="nucleotide sequence ID" value="NZ_RCZH01000031.1"/>
</dbReference>
<dbReference type="AlphaFoldDB" id="A0A502E0I8"/>
<name>A0A502E0I8_9FLAO</name>
<gene>
    <name evidence="1" type="ORF">EAH81_27235</name>
</gene>